<keyword evidence="3" id="KW-1185">Reference proteome</keyword>
<evidence type="ECO:0000256" key="1">
    <source>
        <dbReference type="SAM" id="MobiDB-lite"/>
    </source>
</evidence>
<evidence type="ECO:0000313" key="2">
    <source>
        <dbReference type="EMBL" id="GAA4337469.1"/>
    </source>
</evidence>
<name>A0ABP8HCI0_9BACT</name>
<organism evidence="2 3">
    <name type="scientific">Flaviaesturariibacter amylovorans</name>
    <dbReference type="NCBI Taxonomy" id="1084520"/>
    <lineage>
        <taxon>Bacteria</taxon>
        <taxon>Pseudomonadati</taxon>
        <taxon>Bacteroidota</taxon>
        <taxon>Chitinophagia</taxon>
        <taxon>Chitinophagales</taxon>
        <taxon>Chitinophagaceae</taxon>
        <taxon>Flaviaestuariibacter</taxon>
    </lineage>
</organism>
<protein>
    <recommendedName>
        <fullName evidence="4">Cell division protein FtsQ</fullName>
    </recommendedName>
</protein>
<dbReference type="EMBL" id="BAABGY010000009">
    <property type="protein sequence ID" value="GAA4337469.1"/>
    <property type="molecule type" value="Genomic_DNA"/>
</dbReference>
<evidence type="ECO:0000313" key="3">
    <source>
        <dbReference type="Proteomes" id="UP001501725"/>
    </source>
</evidence>
<reference evidence="3" key="1">
    <citation type="journal article" date="2019" name="Int. J. Syst. Evol. Microbiol.">
        <title>The Global Catalogue of Microorganisms (GCM) 10K type strain sequencing project: providing services to taxonomists for standard genome sequencing and annotation.</title>
        <authorList>
            <consortium name="The Broad Institute Genomics Platform"/>
            <consortium name="The Broad Institute Genome Sequencing Center for Infectious Disease"/>
            <person name="Wu L."/>
            <person name="Ma J."/>
        </authorList>
    </citation>
    <scope>NUCLEOTIDE SEQUENCE [LARGE SCALE GENOMIC DNA]</scope>
    <source>
        <strain evidence="3">JCM 17919</strain>
    </source>
</reference>
<feature type="compositionally biased region" description="Low complexity" evidence="1">
    <location>
        <begin position="408"/>
        <end position="418"/>
    </location>
</feature>
<evidence type="ECO:0008006" key="4">
    <source>
        <dbReference type="Google" id="ProtNLM"/>
    </source>
</evidence>
<comment type="caution">
    <text evidence="2">The sequence shown here is derived from an EMBL/GenBank/DDBJ whole genome shotgun (WGS) entry which is preliminary data.</text>
</comment>
<sequence>MTKKRLIAKILTLFFWVLSGAGLITLLVAANRRDAGHAVRAVKISIKGDGEQFFIDKADILQLLTKAQGAPVKGRPLEQLDLARLEVSLEKGVWIRNAELWVDSRDVLHVQVTEREPVARVFTTAGTSFYIDSSGQRMPLLEKESARVLVVTGYPEGPRYSRADSVRMQEVKTIAGRVAADDFWKEQLAQLDLVPGGYEAVPVVGNGLIRLGDAGDLERKLARLHLFYKNVLAKTGFDRYAVVDVRFAGQVVGVRRGPVSAVDSIQLQKNIEELLARSQAQMLHDSLAAVEQLAAAAESAHARQTMPLDSIGNRAEPGYRNEPPAAPTADSARRPPAVTPVVTPRTTTGPATRTVPAATVPARNNGARPAVTPANRAAATRSTATPPKATMPARRNSGQTTPPKPAPRRTTTAPTNEY</sequence>
<feature type="region of interest" description="Disordered" evidence="1">
    <location>
        <begin position="301"/>
        <end position="418"/>
    </location>
</feature>
<gene>
    <name evidence="2" type="ORF">GCM10023184_33330</name>
</gene>
<feature type="compositionally biased region" description="Low complexity" evidence="1">
    <location>
        <begin position="372"/>
        <end position="390"/>
    </location>
</feature>
<dbReference type="RefSeq" id="WP_345256913.1">
    <property type="nucleotide sequence ID" value="NZ_BAABGY010000009.1"/>
</dbReference>
<accession>A0ABP8HCI0</accession>
<feature type="compositionally biased region" description="Low complexity" evidence="1">
    <location>
        <begin position="334"/>
        <end position="363"/>
    </location>
</feature>
<proteinExistence type="predicted"/>
<dbReference type="Proteomes" id="UP001501725">
    <property type="component" value="Unassembled WGS sequence"/>
</dbReference>